<dbReference type="Proteomes" id="UP000075755">
    <property type="component" value="Chromosome"/>
</dbReference>
<evidence type="ECO:0000313" key="4">
    <source>
        <dbReference type="EMBL" id="AMS41426.1"/>
    </source>
</evidence>
<gene>
    <name evidence="4" type="ORF">AA2016_2501</name>
</gene>
<name>A0AAC8YNM3_AMIAI</name>
<dbReference type="InterPro" id="IPR009683">
    <property type="entry name" value="Extensin-like_C"/>
</dbReference>
<feature type="domain" description="Extensin-like C-terminal" evidence="3">
    <location>
        <begin position="154"/>
        <end position="327"/>
    </location>
</feature>
<evidence type="ECO:0000256" key="2">
    <source>
        <dbReference type="SAM" id="SignalP"/>
    </source>
</evidence>
<dbReference type="Pfam" id="PF06904">
    <property type="entry name" value="Extensin-like_C"/>
    <property type="match status" value="1"/>
</dbReference>
<evidence type="ECO:0000259" key="3">
    <source>
        <dbReference type="Pfam" id="PF06904"/>
    </source>
</evidence>
<organism evidence="4 5">
    <name type="scientific">Aminobacter aminovorans</name>
    <name type="common">Chelatobacter heintzii</name>
    <dbReference type="NCBI Taxonomy" id="83263"/>
    <lineage>
        <taxon>Bacteria</taxon>
        <taxon>Pseudomonadati</taxon>
        <taxon>Pseudomonadota</taxon>
        <taxon>Alphaproteobacteria</taxon>
        <taxon>Hyphomicrobiales</taxon>
        <taxon>Phyllobacteriaceae</taxon>
        <taxon>Aminobacter</taxon>
    </lineage>
</organism>
<keyword evidence="2" id="KW-0732">Signal</keyword>
<dbReference type="EMBL" id="CP015005">
    <property type="protein sequence ID" value="AMS41426.1"/>
    <property type="molecule type" value="Genomic_DNA"/>
</dbReference>
<feature type="compositionally biased region" description="Low complexity" evidence="1">
    <location>
        <begin position="45"/>
        <end position="55"/>
    </location>
</feature>
<feature type="compositionally biased region" description="Basic and acidic residues" evidence="1">
    <location>
        <begin position="76"/>
        <end position="88"/>
    </location>
</feature>
<feature type="region of interest" description="Disordered" evidence="1">
    <location>
        <begin position="33"/>
        <end position="137"/>
    </location>
</feature>
<proteinExistence type="predicted"/>
<dbReference type="KEGG" id="aak:AA2016_2501"/>
<sequence length="327" mass="34734">MHTAKSRLLSLILVLPLAAFAAPPHGFAEASKVEASKTSLPNRAPVPQAAPVQAMPKPPPAASTQAGQALVPTPEPRPDVPDQRRAREMFGPPIPEAMSKAEAIPTTVPIPSSRPDGPEAPRGRETFGPPAPKMLPDKRSYVARPATMPIEETACRTRLKVLGAEFEEQAPQSDADGCVLPFPLKLKRLSRSIDIEPDAIINCATAETSARFATEVIAPAARTELGEELTVVGQASAYVCRPRNGTRKLSEHAFGNALDIARFTLTGGTSVEVEPAPPEKNAKFLDAIRNAACGPFKTVLGPGSDADHARHLHIDLAPRKNGGTFCQ</sequence>
<protein>
    <recommendedName>
        <fullName evidence="3">Extensin-like C-terminal domain-containing protein</fullName>
    </recommendedName>
</protein>
<evidence type="ECO:0000256" key="1">
    <source>
        <dbReference type="SAM" id="MobiDB-lite"/>
    </source>
</evidence>
<dbReference type="AlphaFoldDB" id="A0AAC8YNM3"/>
<feature type="compositionally biased region" description="Basic and acidic residues" evidence="1">
    <location>
        <begin position="116"/>
        <end position="125"/>
    </location>
</feature>
<reference evidence="4 5" key="1">
    <citation type="submission" date="2016-03" db="EMBL/GenBank/DDBJ databases">
        <title>Complete genome of Aminobacter aminovorans KCTC 2477.</title>
        <authorList>
            <person name="Kim K.M."/>
        </authorList>
    </citation>
    <scope>NUCLEOTIDE SEQUENCE [LARGE SCALE GENOMIC DNA]</scope>
    <source>
        <strain evidence="4 5">KCTC 2477</strain>
    </source>
</reference>
<evidence type="ECO:0000313" key="5">
    <source>
        <dbReference type="Proteomes" id="UP000075755"/>
    </source>
</evidence>
<accession>A0AAC8YNM3</accession>
<feature type="signal peptide" evidence="2">
    <location>
        <begin position="1"/>
        <end position="21"/>
    </location>
</feature>
<feature type="chain" id="PRO_5042173103" description="Extensin-like C-terminal domain-containing protein" evidence="2">
    <location>
        <begin position="22"/>
        <end position="327"/>
    </location>
</feature>